<evidence type="ECO:0000313" key="1">
    <source>
        <dbReference type="EMBL" id="ACK79216.1"/>
    </source>
</evidence>
<organism evidence="1 2">
    <name type="scientific">Acidithiobacillus ferrooxidans (strain ATCC 23270 / DSM 14882 / CIP 104768 / NCIMB 8455)</name>
    <name type="common">Ferrobacillus ferrooxidans (strain ATCC 23270)</name>
    <dbReference type="NCBI Taxonomy" id="243159"/>
    <lineage>
        <taxon>Bacteria</taxon>
        <taxon>Pseudomonadati</taxon>
        <taxon>Pseudomonadota</taxon>
        <taxon>Acidithiobacillia</taxon>
        <taxon>Acidithiobacillales</taxon>
        <taxon>Acidithiobacillaceae</taxon>
        <taxon>Acidithiobacillus</taxon>
    </lineage>
</organism>
<dbReference type="PaxDb" id="243159-AFE_3077"/>
<name>B7JAI6_ACIF2</name>
<dbReference type="HOGENOM" id="CLU_2379661_0_0_6"/>
<evidence type="ECO:0000313" key="2">
    <source>
        <dbReference type="Proteomes" id="UP000001362"/>
    </source>
</evidence>
<dbReference type="Proteomes" id="UP000001362">
    <property type="component" value="Chromosome"/>
</dbReference>
<dbReference type="AlphaFoldDB" id="B7JAI6"/>
<dbReference type="KEGG" id="afr:AFE_3077"/>
<sequence>MRAAISRRVPIGSQRMSAKCQEWRLRVHLQVPLPRSAALVAGTDIMTGHLLTDGELIATRNAGTRDRRMERATAVTHLHIYVHFCRGLAVWRGA</sequence>
<proteinExistence type="predicted"/>
<gene>
    <name evidence="1" type="ordered locus">AFE_3077</name>
</gene>
<dbReference type="EMBL" id="CP001219">
    <property type="protein sequence ID" value="ACK79216.1"/>
    <property type="molecule type" value="Genomic_DNA"/>
</dbReference>
<protein>
    <submittedName>
        <fullName evidence="1">Uncharacterized protein</fullName>
    </submittedName>
</protein>
<accession>B7JAI6</accession>
<keyword evidence="2" id="KW-1185">Reference proteome</keyword>
<reference evidence="1 2" key="1">
    <citation type="journal article" date="2008" name="BMC Genomics">
        <title>Acidithiobacillus ferrooxidans metabolism: from genome sequence to industrial applications.</title>
        <authorList>
            <person name="Valdes J."/>
            <person name="Pedroso I."/>
            <person name="Quatrini R."/>
            <person name="Dodson R.J."/>
            <person name="Tettelin H."/>
            <person name="Blake R.II."/>
            <person name="Eisen J.A."/>
            <person name="Holmes D.S."/>
        </authorList>
    </citation>
    <scope>NUCLEOTIDE SEQUENCE [LARGE SCALE GENOMIC DNA]</scope>
    <source>
        <strain evidence="2">ATCC 23270 / DSM 14882 / CIP 104768 / NCIMB 8455</strain>
    </source>
</reference>